<evidence type="ECO:0000256" key="1">
    <source>
        <dbReference type="SAM" id="Coils"/>
    </source>
</evidence>
<feature type="coiled-coil region" evidence="1">
    <location>
        <begin position="62"/>
        <end position="89"/>
    </location>
</feature>
<proteinExistence type="predicted"/>
<dbReference type="InterPro" id="IPR029052">
    <property type="entry name" value="Metallo-depent_PP-like"/>
</dbReference>
<dbReference type="AlphaFoldDB" id="A0A921N0F6"/>
<evidence type="ECO:0000313" key="3">
    <source>
        <dbReference type="Proteomes" id="UP000776700"/>
    </source>
</evidence>
<reference evidence="2" key="1">
    <citation type="journal article" date="2021" name="PeerJ">
        <title>Extensive microbial diversity within the chicken gut microbiome revealed by metagenomics and culture.</title>
        <authorList>
            <person name="Gilroy R."/>
            <person name="Ravi A."/>
            <person name="Getino M."/>
            <person name="Pursley I."/>
            <person name="Horton D.L."/>
            <person name="Alikhan N.F."/>
            <person name="Baker D."/>
            <person name="Gharbi K."/>
            <person name="Hall N."/>
            <person name="Watson M."/>
            <person name="Adriaenssens E.M."/>
            <person name="Foster-Nyarko E."/>
            <person name="Jarju S."/>
            <person name="Secka A."/>
            <person name="Antonio M."/>
            <person name="Oren A."/>
            <person name="Chaudhuri R.R."/>
            <person name="La Ragione R."/>
            <person name="Hildebrand F."/>
            <person name="Pallen M.J."/>
        </authorList>
    </citation>
    <scope>NUCLEOTIDE SEQUENCE</scope>
    <source>
        <strain evidence="2">1277</strain>
    </source>
</reference>
<gene>
    <name evidence="2" type="ORF">K8V90_05030</name>
</gene>
<keyword evidence="1" id="KW-0175">Coiled coil</keyword>
<organism evidence="2 3">
    <name type="scientific">Romboutsia timonensis</name>
    <dbReference type="NCBI Taxonomy" id="1776391"/>
    <lineage>
        <taxon>Bacteria</taxon>
        <taxon>Bacillati</taxon>
        <taxon>Bacillota</taxon>
        <taxon>Clostridia</taxon>
        <taxon>Peptostreptococcales</taxon>
        <taxon>Peptostreptococcaceae</taxon>
        <taxon>Romboutsia</taxon>
    </lineage>
</organism>
<evidence type="ECO:0000313" key="2">
    <source>
        <dbReference type="EMBL" id="HJG96448.1"/>
    </source>
</evidence>
<accession>A0A921N0F6</accession>
<reference evidence="2" key="2">
    <citation type="submission" date="2021-09" db="EMBL/GenBank/DDBJ databases">
        <authorList>
            <person name="Gilroy R."/>
        </authorList>
    </citation>
    <scope>NUCLEOTIDE SEQUENCE</scope>
    <source>
        <strain evidence="2">1277</strain>
    </source>
</reference>
<protein>
    <submittedName>
        <fullName evidence="2">Metallophosphoesterase</fullName>
    </submittedName>
</protein>
<dbReference type="SUPFAM" id="SSF56300">
    <property type="entry name" value="Metallo-dependent phosphatases"/>
    <property type="match status" value="1"/>
</dbReference>
<name>A0A921N0F6_9FIRM</name>
<dbReference type="EMBL" id="DYUB01000163">
    <property type="protein sequence ID" value="HJG96448.1"/>
    <property type="molecule type" value="Genomic_DNA"/>
</dbReference>
<dbReference type="Gene3D" id="3.60.21.10">
    <property type="match status" value="1"/>
</dbReference>
<sequence>MENFDKVIEACVGKLEGDEPYASMGWQEIVEWLNIDWHYDSLRRMAYGIHRYHKHLQEQNISNMSSDEIEQLNEKILELKKERVKLSDLNSMLNKKIREQSRYENMLECARDIARDFNQVKPLLSNPPVIRSGNREGLLLLSDWHIGLECENHWNKYNLEIAKERVSFLKQRIIDICLHNDVTKLNICCCGDMISGIIHNNLRLENRENVVEQSIIVVEMISELLSSLSTLFKVDFYYVVGNHERISQNKNDSLDKENFGYFILEMIKYRCANLSGLTIHKNNIDDEIITFNIFDNKIVATHGNNFGNLNTYIPKLTSMLGYVPDYVCVGHLHQHVENTYGKTELIVNPSFSGVDSYAKNYGLVGKVGQKLMIFSEEYGKECTYNIDIGGN</sequence>
<comment type="caution">
    <text evidence="2">The sequence shown here is derived from an EMBL/GenBank/DDBJ whole genome shotgun (WGS) entry which is preliminary data.</text>
</comment>
<dbReference type="GO" id="GO:0016787">
    <property type="term" value="F:hydrolase activity"/>
    <property type="evidence" value="ECO:0007669"/>
    <property type="project" value="InterPro"/>
</dbReference>
<dbReference type="Proteomes" id="UP000776700">
    <property type="component" value="Unassembled WGS sequence"/>
</dbReference>